<dbReference type="EMBL" id="JYDW01000001">
    <property type="protein sequence ID" value="KRZ63301.1"/>
    <property type="molecule type" value="Genomic_DNA"/>
</dbReference>
<gene>
    <name evidence="3" type="ORF">T02_9971</name>
</gene>
<reference evidence="3 4" key="1">
    <citation type="submission" date="2015-05" db="EMBL/GenBank/DDBJ databases">
        <title>Evolution of Trichinella species and genotypes.</title>
        <authorList>
            <person name="Korhonen P.K."/>
            <person name="Edoardo P."/>
            <person name="Giuseppe L.R."/>
            <person name="Gasser R.B."/>
        </authorList>
    </citation>
    <scope>NUCLEOTIDE SEQUENCE [LARGE SCALE GENOMIC DNA]</scope>
    <source>
        <strain evidence="3">ISS10</strain>
    </source>
</reference>
<name>A0A0V1LUX7_9BILA</name>
<organism evidence="3 4">
    <name type="scientific">Trichinella nativa</name>
    <dbReference type="NCBI Taxonomy" id="6335"/>
    <lineage>
        <taxon>Eukaryota</taxon>
        <taxon>Metazoa</taxon>
        <taxon>Ecdysozoa</taxon>
        <taxon>Nematoda</taxon>
        <taxon>Enoplea</taxon>
        <taxon>Dorylaimia</taxon>
        <taxon>Trichinellida</taxon>
        <taxon>Trichinellidae</taxon>
        <taxon>Trichinella</taxon>
    </lineage>
</organism>
<dbReference type="PROSITE" id="PS51257">
    <property type="entry name" value="PROKAR_LIPOPROTEIN"/>
    <property type="match status" value="1"/>
</dbReference>
<evidence type="ECO:0000259" key="2">
    <source>
        <dbReference type="Pfam" id="PF18701"/>
    </source>
</evidence>
<feature type="domain" description="DUF5641" evidence="2">
    <location>
        <begin position="33"/>
        <end position="97"/>
    </location>
</feature>
<keyword evidence="4" id="KW-1185">Reference proteome</keyword>
<accession>A0A0V1LUX7</accession>
<proteinExistence type="predicted"/>
<evidence type="ECO:0000313" key="3">
    <source>
        <dbReference type="EMBL" id="KRZ63301.1"/>
    </source>
</evidence>
<feature type="compositionally biased region" description="Polar residues" evidence="1">
    <location>
        <begin position="84"/>
        <end position="94"/>
    </location>
</feature>
<evidence type="ECO:0000256" key="1">
    <source>
        <dbReference type="SAM" id="MobiDB-lite"/>
    </source>
</evidence>
<dbReference type="InterPro" id="IPR040676">
    <property type="entry name" value="DUF5641"/>
</dbReference>
<feature type="region of interest" description="Disordered" evidence="1">
    <location>
        <begin position="84"/>
        <end position="106"/>
    </location>
</feature>
<sequence>MFDRWLYPEVAGSTPAHFLTGCELSKLPNTGATTRKWRKTGQEPRVGDIVLVPEPGTTWSKWLIGRITDIHPGEDGAIRSATVKTKQGTVTRSARSLRLVEPSTDA</sequence>
<comment type="caution">
    <text evidence="3">The sequence shown here is derived from an EMBL/GenBank/DDBJ whole genome shotgun (WGS) entry which is preliminary data.</text>
</comment>
<dbReference type="OrthoDB" id="7981490at2759"/>
<protein>
    <recommendedName>
        <fullName evidence="2">DUF5641 domain-containing protein</fullName>
    </recommendedName>
</protein>
<dbReference type="Pfam" id="PF18701">
    <property type="entry name" value="DUF5641"/>
    <property type="match status" value="1"/>
</dbReference>
<dbReference type="AlphaFoldDB" id="A0A0V1LUX7"/>
<evidence type="ECO:0000313" key="4">
    <source>
        <dbReference type="Proteomes" id="UP000054721"/>
    </source>
</evidence>
<dbReference type="Proteomes" id="UP000054721">
    <property type="component" value="Unassembled WGS sequence"/>
</dbReference>